<feature type="modified residue" description="4-aspartylphosphate" evidence="6">
    <location>
        <position position="64"/>
    </location>
</feature>
<dbReference type="PROSITE" id="PS50110">
    <property type="entry name" value="RESPONSE_REGULATORY"/>
    <property type="match status" value="1"/>
</dbReference>
<dbReference type="InterPro" id="IPR016032">
    <property type="entry name" value="Sig_transdc_resp-reg_C-effctor"/>
</dbReference>
<evidence type="ECO:0000313" key="10">
    <source>
        <dbReference type="Proteomes" id="UP000069935"/>
    </source>
</evidence>
<reference evidence="10" key="1">
    <citation type="submission" date="2015-12" db="EMBL/GenBank/DDBJ databases">
        <title>Complete Genome Sequence of Azospirillum thiophilum BV-S.</title>
        <authorList>
            <person name="Fomenkov A."/>
            <person name="Vincze T."/>
            <person name="Grabovich M."/>
            <person name="Dubinina G."/>
            <person name="Orlova M."/>
            <person name="Belousova E."/>
            <person name="Roberts R.J."/>
        </authorList>
    </citation>
    <scope>NUCLEOTIDE SEQUENCE [LARGE SCALE GENOMIC DNA]</scope>
    <source>
        <strain evidence="10">BV-S</strain>
    </source>
</reference>
<dbReference type="PANTHER" id="PTHR44688:SF16">
    <property type="entry name" value="DNA-BINDING TRANSCRIPTIONAL ACTIVATOR DEVR_DOSR"/>
    <property type="match status" value="1"/>
</dbReference>
<keyword evidence="3" id="KW-0805">Transcription regulation</keyword>
<evidence type="ECO:0000256" key="5">
    <source>
        <dbReference type="ARBA" id="ARBA00023163"/>
    </source>
</evidence>
<dbReference type="PROSITE" id="PS50043">
    <property type="entry name" value="HTH_LUXR_2"/>
    <property type="match status" value="1"/>
</dbReference>
<dbReference type="RefSeq" id="WP_045584294.1">
    <property type="nucleotide sequence ID" value="NZ_CP012403.1"/>
</dbReference>
<dbReference type="CDD" id="cd17537">
    <property type="entry name" value="REC_FixJ"/>
    <property type="match status" value="1"/>
</dbReference>
<dbReference type="SUPFAM" id="SSF46894">
    <property type="entry name" value="C-terminal effector domain of the bipartite response regulators"/>
    <property type="match status" value="1"/>
</dbReference>
<evidence type="ECO:0000256" key="4">
    <source>
        <dbReference type="ARBA" id="ARBA00023125"/>
    </source>
</evidence>
<dbReference type="InterPro" id="IPR011006">
    <property type="entry name" value="CheY-like_superfamily"/>
</dbReference>
<evidence type="ECO:0000256" key="2">
    <source>
        <dbReference type="ARBA" id="ARBA00023012"/>
    </source>
</evidence>
<accession>A0AAC8ZVS1</accession>
<evidence type="ECO:0000313" key="9">
    <source>
        <dbReference type="EMBL" id="ALG73616.1"/>
    </source>
</evidence>
<keyword evidence="9" id="KW-0418">Kinase</keyword>
<dbReference type="Gene3D" id="1.10.10.10">
    <property type="entry name" value="Winged helix-like DNA-binding domain superfamily/Winged helix DNA-binding domain"/>
    <property type="match status" value="1"/>
</dbReference>
<keyword evidence="1 6" id="KW-0597">Phosphoprotein</keyword>
<evidence type="ECO:0000259" key="7">
    <source>
        <dbReference type="PROSITE" id="PS50043"/>
    </source>
</evidence>
<dbReference type="Pfam" id="PF00196">
    <property type="entry name" value="GerE"/>
    <property type="match status" value="1"/>
</dbReference>
<gene>
    <name evidence="9" type="ORF">AL072_21835</name>
</gene>
<keyword evidence="4" id="KW-0238">DNA-binding</keyword>
<keyword evidence="9" id="KW-0808">Transferase</keyword>
<dbReference type="FunFam" id="3.40.50.2300:FF:000018">
    <property type="entry name" value="DNA-binding transcriptional regulator NtrC"/>
    <property type="match status" value="1"/>
</dbReference>
<protein>
    <submittedName>
        <fullName evidence="9">Histidine kinase</fullName>
    </submittedName>
</protein>
<dbReference type="AlphaFoldDB" id="A0AAC8ZVS1"/>
<dbReference type="KEGG" id="ati:AL072_21835"/>
<sequence length="210" mass="22789">MTATAAGTADHAARTVYVVDDDPAMRHSLVWLIGALGVPVLPFASGEEFLRAVGTGRPGCLVTDVRMPGMSGLELQDTLARADSPLAVVVVTGHGDVPMAARSFRAGAVDFIEKPFNDQMLLDRVHEALEKSAALWRDRARKAELHARLARLTARERQVAELVVAGKPNKVIAAEINLSLKTVEVHRHNAMEKLEVASITDLTRLLMESR</sequence>
<dbReference type="GO" id="GO:0016301">
    <property type="term" value="F:kinase activity"/>
    <property type="evidence" value="ECO:0007669"/>
    <property type="project" value="UniProtKB-KW"/>
</dbReference>
<evidence type="ECO:0000256" key="3">
    <source>
        <dbReference type="ARBA" id="ARBA00023015"/>
    </source>
</evidence>
<dbReference type="SMART" id="SM00448">
    <property type="entry name" value="REC"/>
    <property type="match status" value="1"/>
</dbReference>
<dbReference type="GO" id="GO:0006355">
    <property type="term" value="P:regulation of DNA-templated transcription"/>
    <property type="evidence" value="ECO:0007669"/>
    <property type="project" value="InterPro"/>
</dbReference>
<dbReference type="Proteomes" id="UP000069935">
    <property type="component" value="Chromosome 3"/>
</dbReference>
<name>A0AAC8ZVS1_9PROT</name>
<dbReference type="Pfam" id="PF00072">
    <property type="entry name" value="Response_reg"/>
    <property type="match status" value="1"/>
</dbReference>
<organism evidence="9 10">
    <name type="scientific">Azospirillum thiophilum</name>
    <dbReference type="NCBI Taxonomy" id="528244"/>
    <lineage>
        <taxon>Bacteria</taxon>
        <taxon>Pseudomonadati</taxon>
        <taxon>Pseudomonadota</taxon>
        <taxon>Alphaproteobacteria</taxon>
        <taxon>Rhodospirillales</taxon>
        <taxon>Azospirillaceae</taxon>
        <taxon>Azospirillum</taxon>
    </lineage>
</organism>
<feature type="domain" description="Response regulatory" evidence="8">
    <location>
        <begin position="15"/>
        <end position="129"/>
    </location>
</feature>
<dbReference type="EMBL" id="CP012403">
    <property type="protein sequence ID" value="ALG73616.1"/>
    <property type="molecule type" value="Genomic_DNA"/>
</dbReference>
<evidence type="ECO:0000256" key="6">
    <source>
        <dbReference type="PROSITE-ProRule" id="PRU00169"/>
    </source>
</evidence>
<feature type="domain" description="HTH luxR-type" evidence="7">
    <location>
        <begin position="145"/>
        <end position="210"/>
    </location>
</feature>
<keyword evidence="5" id="KW-0804">Transcription</keyword>
<keyword evidence="2" id="KW-0902">Two-component regulatory system</keyword>
<dbReference type="SMART" id="SM00421">
    <property type="entry name" value="HTH_LUXR"/>
    <property type="match status" value="1"/>
</dbReference>
<dbReference type="GO" id="GO:0000160">
    <property type="term" value="P:phosphorelay signal transduction system"/>
    <property type="evidence" value="ECO:0007669"/>
    <property type="project" value="UniProtKB-KW"/>
</dbReference>
<dbReference type="PANTHER" id="PTHR44688">
    <property type="entry name" value="DNA-BINDING TRANSCRIPTIONAL ACTIVATOR DEVR_DOSR"/>
    <property type="match status" value="1"/>
</dbReference>
<dbReference type="CDD" id="cd06170">
    <property type="entry name" value="LuxR_C_like"/>
    <property type="match status" value="1"/>
</dbReference>
<keyword evidence="10" id="KW-1185">Reference proteome</keyword>
<dbReference type="InterPro" id="IPR036388">
    <property type="entry name" value="WH-like_DNA-bd_sf"/>
</dbReference>
<dbReference type="PRINTS" id="PR00038">
    <property type="entry name" value="HTHLUXR"/>
</dbReference>
<reference evidence="9 10" key="2">
    <citation type="journal article" date="2016" name="Genome Announc.">
        <title>Complete Genome Sequence of a Strain of Azospirillum thiophilum Isolated from a Sulfide Spring.</title>
        <authorList>
            <person name="Fomenkov A."/>
            <person name="Vincze T."/>
            <person name="Grabovich M."/>
            <person name="Anton B.P."/>
            <person name="Dubinina G."/>
            <person name="Orlova M."/>
            <person name="Belousova E."/>
            <person name="Roberts R.J."/>
        </authorList>
    </citation>
    <scope>NUCLEOTIDE SEQUENCE [LARGE SCALE GENOMIC DNA]</scope>
    <source>
        <strain evidence="9 10">BV-S</strain>
    </source>
</reference>
<dbReference type="InterPro" id="IPR000792">
    <property type="entry name" value="Tscrpt_reg_LuxR_C"/>
</dbReference>
<dbReference type="GO" id="GO:0003677">
    <property type="term" value="F:DNA binding"/>
    <property type="evidence" value="ECO:0007669"/>
    <property type="project" value="UniProtKB-KW"/>
</dbReference>
<proteinExistence type="predicted"/>
<evidence type="ECO:0000256" key="1">
    <source>
        <dbReference type="ARBA" id="ARBA00022553"/>
    </source>
</evidence>
<dbReference type="PROSITE" id="PS00622">
    <property type="entry name" value="HTH_LUXR_1"/>
    <property type="match status" value="1"/>
</dbReference>
<dbReference type="Gene3D" id="3.40.50.2300">
    <property type="match status" value="1"/>
</dbReference>
<dbReference type="SUPFAM" id="SSF52172">
    <property type="entry name" value="CheY-like"/>
    <property type="match status" value="1"/>
</dbReference>
<dbReference type="InterPro" id="IPR001789">
    <property type="entry name" value="Sig_transdc_resp-reg_receiver"/>
</dbReference>
<evidence type="ECO:0000259" key="8">
    <source>
        <dbReference type="PROSITE" id="PS50110"/>
    </source>
</evidence>